<accession>A0A1G7YP44</accession>
<dbReference type="CDD" id="cd00552">
    <property type="entry name" value="RaiA"/>
    <property type="match status" value="1"/>
</dbReference>
<dbReference type="RefSeq" id="WP_093369198.1">
    <property type="nucleotide sequence ID" value="NZ_FNCW01000013.1"/>
</dbReference>
<name>A0A1G7YP44_9FLAO</name>
<reference evidence="1 2" key="1">
    <citation type="submission" date="2016-10" db="EMBL/GenBank/DDBJ databases">
        <authorList>
            <person name="de Groot N.N."/>
        </authorList>
    </citation>
    <scope>NUCLEOTIDE SEQUENCE [LARGE SCALE GENOMIC DNA]</scope>
    <source>
        <strain evidence="1 2">DSM 19803</strain>
    </source>
</reference>
<evidence type="ECO:0000313" key="2">
    <source>
        <dbReference type="Proteomes" id="UP000199296"/>
    </source>
</evidence>
<dbReference type="InterPro" id="IPR003489">
    <property type="entry name" value="RHF/RaiA"/>
</dbReference>
<dbReference type="InterPro" id="IPR036567">
    <property type="entry name" value="RHF-like"/>
</dbReference>
<dbReference type="OrthoDB" id="9808702at2"/>
<organism evidence="1 2">
    <name type="scientific">Psychroflexus sediminis</name>
    <dbReference type="NCBI Taxonomy" id="470826"/>
    <lineage>
        <taxon>Bacteria</taxon>
        <taxon>Pseudomonadati</taxon>
        <taxon>Bacteroidota</taxon>
        <taxon>Flavobacteriia</taxon>
        <taxon>Flavobacteriales</taxon>
        <taxon>Flavobacteriaceae</taxon>
        <taxon>Psychroflexus</taxon>
    </lineage>
</organism>
<protein>
    <submittedName>
        <fullName evidence="1">Putative sigma-54 modulation protein</fullName>
    </submittedName>
</protein>
<dbReference type="Gene3D" id="3.30.160.100">
    <property type="entry name" value="Ribosome hibernation promotion factor-like"/>
    <property type="match status" value="1"/>
</dbReference>
<dbReference type="NCBIfam" id="TIGR00741">
    <property type="entry name" value="yfiA"/>
    <property type="match status" value="1"/>
</dbReference>
<keyword evidence="2" id="KW-1185">Reference proteome</keyword>
<dbReference type="Pfam" id="PF02482">
    <property type="entry name" value="Ribosomal_S30AE"/>
    <property type="match status" value="1"/>
</dbReference>
<dbReference type="SUPFAM" id="SSF69754">
    <property type="entry name" value="Ribosome binding protein Y (YfiA homologue)"/>
    <property type="match status" value="1"/>
</dbReference>
<dbReference type="Proteomes" id="UP000199296">
    <property type="component" value="Unassembled WGS sequence"/>
</dbReference>
<dbReference type="STRING" id="470826.SAMN04488027_11353"/>
<proteinExistence type="predicted"/>
<dbReference type="EMBL" id="FNCW01000013">
    <property type="protein sequence ID" value="SDG97989.1"/>
    <property type="molecule type" value="Genomic_DNA"/>
</dbReference>
<evidence type="ECO:0000313" key="1">
    <source>
        <dbReference type="EMBL" id="SDG97989.1"/>
    </source>
</evidence>
<gene>
    <name evidence="1" type="ORF">SAMN04488027_11353</name>
</gene>
<sequence>MDINFNYVHVTASERLEELVTKKLEKLEKRYDWIVRSEVFFKTENTSSPETGMICEIKLSAPGQNVFASSNEKAFELAITNTVEDIKRQLQKKKEKMSTR</sequence>
<dbReference type="AlphaFoldDB" id="A0A1G7YP44"/>